<evidence type="ECO:0000313" key="8">
    <source>
        <dbReference type="EMBL" id="KLO10164.1"/>
    </source>
</evidence>
<reference evidence="8 9" key="1">
    <citation type="submission" date="2015-04" db="EMBL/GenBank/DDBJ databases">
        <title>Complete genome sequence of Schizopora paradoxa KUC8140, a cosmopolitan wood degrader in East Asia.</title>
        <authorList>
            <consortium name="DOE Joint Genome Institute"/>
            <person name="Min B."/>
            <person name="Park H."/>
            <person name="Jang Y."/>
            <person name="Kim J.-J."/>
            <person name="Kim K.H."/>
            <person name="Pangilinan J."/>
            <person name="Lipzen A."/>
            <person name="Riley R."/>
            <person name="Grigoriev I.V."/>
            <person name="Spatafora J.W."/>
            <person name="Choi I.-G."/>
        </authorList>
    </citation>
    <scope>NUCLEOTIDE SEQUENCE [LARGE SCALE GENOMIC DNA]</scope>
    <source>
        <strain evidence="8 9">KUC8140</strain>
    </source>
</reference>
<keyword evidence="9" id="KW-1185">Reference proteome</keyword>
<dbReference type="STRING" id="27342.A0A0H2RED4"/>
<comment type="subcellular location">
    <subcellularLocation>
        <location evidence="1">Membrane</location>
        <topology evidence="1">Multi-pass membrane protein</topology>
    </subcellularLocation>
</comment>
<organism evidence="8 9">
    <name type="scientific">Schizopora paradoxa</name>
    <dbReference type="NCBI Taxonomy" id="27342"/>
    <lineage>
        <taxon>Eukaryota</taxon>
        <taxon>Fungi</taxon>
        <taxon>Dikarya</taxon>
        <taxon>Basidiomycota</taxon>
        <taxon>Agaricomycotina</taxon>
        <taxon>Agaricomycetes</taxon>
        <taxon>Hymenochaetales</taxon>
        <taxon>Schizoporaceae</taxon>
        <taxon>Schizopora</taxon>
    </lineage>
</organism>
<evidence type="ECO:0000256" key="1">
    <source>
        <dbReference type="ARBA" id="ARBA00004141"/>
    </source>
</evidence>
<feature type="compositionally biased region" description="Polar residues" evidence="5">
    <location>
        <begin position="212"/>
        <end position="224"/>
    </location>
</feature>
<dbReference type="Proteomes" id="UP000053477">
    <property type="component" value="Unassembled WGS sequence"/>
</dbReference>
<gene>
    <name evidence="8" type="ORF">SCHPADRAFT_999763</name>
</gene>
<sequence>MRTFWLARVGTFATLILFSVIVLGLSAFFISKTSGTVAGFSVNSPAWANLALATSILTLVSVTPMLVLDMFLDAHTSKILVELIVLGILNVLWLASGADAAAYTNGEVPDCSNLEIVVGLLVVKDNTLITLCRSYQAIEAFSWLNWIILMGYVIALLVFAILASTRGNSVWMSSVRKADFSAKGGNSSNGYPMTQQGVPANPQAPAPYNQNSYNQSPSMYTGTPTTQHAQLAAQV</sequence>
<dbReference type="EMBL" id="KQ086034">
    <property type="protein sequence ID" value="KLO10164.1"/>
    <property type="molecule type" value="Genomic_DNA"/>
</dbReference>
<feature type="domain" description="MARVEL" evidence="7">
    <location>
        <begin position="15"/>
        <end position="151"/>
    </location>
</feature>
<evidence type="ECO:0000313" key="9">
    <source>
        <dbReference type="Proteomes" id="UP000053477"/>
    </source>
</evidence>
<name>A0A0H2RED4_9AGAM</name>
<keyword evidence="3 6" id="KW-1133">Transmembrane helix</keyword>
<evidence type="ECO:0000256" key="5">
    <source>
        <dbReference type="SAM" id="MobiDB-lite"/>
    </source>
</evidence>
<proteinExistence type="predicted"/>
<feature type="transmembrane region" description="Helical" evidence="6">
    <location>
        <begin position="79"/>
        <end position="96"/>
    </location>
</feature>
<dbReference type="InterPro" id="IPR008253">
    <property type="entry name" value="Marvel"/>
</dbReference>
<dbReference type="InParanoid" id="A0A0H2RED4"/>
<evidence type="ECO:0000256" key="4">
    <source>
        <dbReference type="ARBA" id="ARBA00023136"/>
    </source>
</evidence>
<evidence type="ECO:0000259" key="7">
    <source>
        <dbReference type="Pfam" id="PF01284"/>
    </source>
</evidence>
<feature type="transmembrane region" description="Helical" evidence="6">
    <location>
        <begin position="12"/>
        <end position="30"/>
    </location>
</feature>
<dbReference type="OrthoDB" id="3364107at2759"/>
<keyword evidence="4 6" id="KW-0472">Membrane</keyword>
<evidence type="ECO:0000256" key="3">
    <source>
        <dbReference type="ARBA" id="ARBA00022989"/>
    </source>
</evidence>
<dbReference type="Pfam" id="PF01284">
    <property type="entry name" value="MARVEL"/>
    <property type="match status" value="1"/>
</dbReference>
<feature type="region of interest" description="Disordered" evidence="5">
    <location>
        <begin position="191"/>
        <end position="224"/>
    </location>
</feature>
<evidence type="ECO:0000256" key="2">
    <source>
        <dbReference type="ARBA" id="ARBA00022692"/>
    </source>
</evidence>
<evidence type="ECO:0000256" key="6">
    <source>
        <dbReference type="SAM" id="Phobius"/>
    </source>
</evidence>
<keyword evidence="2 6" id="KW-0812">Transmembrane</keyword>
<dbReference type="GO" id="GO:0016020">
    <property type="term" value="C:membrane"/>
    <property type="evidence" value="ECO:0007669"/>
    <property type="project" value="UniProtKB-SubCell"/>
</dbReference>
<protein>
    <recommendedName>
        <fullName evidence="7">MARVEL domain-containing protein</fullName>
    </recommendedName>
</protein>
<accession>A0A0H2RED4</accession>
<feature type="compositionally biased region" description="Low complexity" evidence="5">
    <location>
        <begin position="199"/>
        <end position="211"/>
    </location>
</feature>
<dbReference type="AlphaFoldDB" id="A0A0H2RED4"/>
<feature type="transmembrane region" description="Helical" evidence="6">
    <location>
        <begin position="143"/>
        <end position="163"/>
    </location>
</feature>
<feature type="transmembrane region" description="Helical" evidence="6">
    <location>
        <begin position="50"/>
        <end position="72"/>
    </location>
</feature>